<dbReference type="RefSeq" id="WP_092372893.1">
    <property type="nucleotide sequence ID" value="NZ_FORX01000003.1"/>
</dbReference>
<protein>
    <submittedName>
        <fullName evidence="2">Uncharacterized protein</fullName>
    </submittedName>
</protein>
<proteinExistence type="predicted"/>
<dbReference type="Proteomes" id="UP000198635">
    <property type="component" value="Unassembled WGS sequence"/>
</dbReference>
<dbReference type="AlphaFoldDB" id="A0A1I3R4I2"/>
<name>A0A1I3R4I2_9BACT</name>
<sequence length="62" mass="7218">MTEKIEKVDGILGNFERRRQIEKEVAESRSVGRTRPRQRETTPGSPVWNELHAEDRLVDEKG</sequence>
<feature type="compositionally biased region" description="Basic and acidic residues" evidence="1">
    <location>
        <begin position="51"/>
        <end position="62"/>
    </location>
</feature>
<organism evidence="2 3">
    <name type="scientific">Desulfomicrobium apsheronum</name>
    <dbReference type="NCBI Taxonomy" id="52560"/>
    <lineage>
        <taxon>Bacteria</taxon>
        <taxon>Pseudomonadati</taxon>
        <taxon>Thermodesulfobacteriota</taxon>
        <taxon>Desulfovibrionia</taxon>
        <taxon>Desulfovibrionales</taxon>
        <taxon>Desulfomicrobiaceae</taxon>
        <taxon>Desulfomicrobium</taxon>
    </lineage>
</organism>
<evidence type="ECO:0000313" key="3">
    <source>
        <dbReference type="Proteomes" id="UP000198635"/>
    </source>
</evidence>
<evidence type="ECO:0000256" key="1">
    <source>
        <dbReference type="SAM" id="MobiDB-lite"/>
    </source>
</evidence>
<feature type="region of interest" description="Disordered" evidence="1">
    <location>
        <begin position="26"/>
        <end position="62"/>
    </location>
</feature>
<accession>A0A1I3R4I2</accession>
<gene>
    <name evidence="2" type="ORF">SAMN04488082_10327</name>
</gene>
<keyword evidence="3" id="KW-1185">Reference proteome</keyword>
<dbReference type="EMBL" id="FORX01000003">
    <property type="protein sequence ID" value="SFJ41258.1"/>
    <property type="molecule type" value="Genomic_DNA"/>
</dbReference>
<reference evidence="3" key="1">
    <citation type="submission" date="2016-10" db="EMBL/GenBank/DDBJ databases">
        <authorList>
            <person name="Varghese N."/>
            <person name="Submissions S."/>
        </authorList>
    </citation>
    <scope>NUCLEOTIDE SEQUENCE [LARGE SCALE GENOMIC DNA]</scope>
    <source>
        <strain evidence="3">DSM 5918</strain>
    </source>
</reference>
<dbReference type="OrthoDB" id="5472094at2"/>
<evidence type="ECO:0000313" key="2">
    <source>
        <dbReference type="EMBL" id="SFJ41258.1"/>
    </source>
</evidence>